<name>A0A6U4NU57_HEMAN</name>
<evidence type="ECO:0000313" key="5">
    <source>
        <dbReference type="EMBL" id="CAD8744209.1"/>
    </source>
</evidence>
<protein>
    <recommendedName>
        <fullName evidence="4">Tyrosine-protein kinase ephrin type A/B receptor-like domain-containing protein</fullName>
    </recommendedName>
</protein>
<evidence type="ECO:0000256" key="2">
    <source>
        <dbReference type="SAM" id="Phobius"/>
    </source>
</evidence>
<dbReference type="GO" id="GO:0005509">
    <property type="term" value="F:calcium ion binding"/>
    <property type="evidence" value="ECO:0007669"/>
    <property type="project" value="InterPro"/>
</dbReference>
<feature type="compositionally biased region" description="Basic and acidic residues" evidence="1">
    <location>
        <begin position="643"/>
        <end position="667"/>
    </location>
</feature>
<dbReference type="Pfam" id="PF05345">
    <property type="entry name" value="He_PIG"/>
    <property type="match status" value="3"/>
</dbReference>
<keyword evidence="2" id="KW-0812">Transmembrane</keyword>
<evidence type="ECO:0000259" key="4">
    <source>
        <dbReference type="Pfam" id="PF07699"/>
    </source>
</evidence>
<feature type="domain" description="Tyrosine-protein kinase ephrin type A/B receptor-like" evidence="4">
    <location>
        <begin position="180"/>
        <end position="220"/>
    </location>
</feature>
<feature type="chain" id="PRO_5030160386" description="Tyrosine-protein kinase ephrin type A/B receptor-like domain-containing protein" evidence="3">
    <location>
        <begin position="21"/>
        <end position="1164"/>
    </location>
</feature>
<dbReference type="GO" id="GO:0016020">
    <property type="term" value="C:membrane"/>
    <property type="evidence" value="ECO:0007669"/>
    <property type="project" value="InterPro"/>
</dbReference>
<dbReference type="InterPro" id="IPR011641">
    <property type="entry name" value="Tyr-kin_ephrin_A/B_rcpt-like"/>
</dbReference>
<dbReference type="SMART" id="SM01411">
    <property type="entry name" value="Ephrin_rec_like"/>
    <property type="match status" value="2"/>
</dbReference>
<evidence type="ECO:0000256" key="3">
    <source>
        <dbReference type="SAM" id="SignalP"/>
    </source>
</evidence>
<proteinExistence type="predicted"/>
<dbReference type="PANTHER" id="PTHR46967">
    <property type="entry name" value="INSULIN-LIKE GROWTH FACTOR BINDING PROTEIN,N-TERMINAL"/>
    <property type="match status" value="1"/>
</dbReference>
<dbReference type="Pfam" id="PF07699">
    <property type="entry name" value="Ephrin_rec_like"/>
    <property type="match status" value="1"/>
</dbReference>
<dbReference type="InterPro" id="IPR013783">
    <property type="entry name" value="Ig-like_fold"/>
</dbReference>
<dbReference type="PANTHER" id="PTHR46967:SF2">
    <property type="entry name" value="SUSHI, VON WILLEBRAND FACTOR TYPE A, EGF AND PENTRAXIN DOMAIN-CONTAINING PROTEIN 1-LIKE"/>
    <property type="match status" value="1"/>
</dbReference>
<keyword evidence="2" id="KW-1133">Transmembrane helix</keyword>
<feature type="region of interest" description="Disordered" evidence="1">
    <location>
        <begin position="643"/>
        <end position="670"/>
    </location>
</feature>
<reference evidence="5" key="1">
    <citation type="submission" date="2021-01" db="EMBL/GenBank/DDBJ databases">
        <authorList>
            <person name="Corre E."/>
            <person name="Pelletier E."/>
            <person name="Niang G."/>
            <person name="Scheremetjew M."/>
            <person name="Finn R."/>
            <person name="Kale V."/>
            <person name="Holt S."/>
            <person name="Cochrane G."/>
            <person name="Meng A."/>
            <person name="Brown T."/>
            <person name="Cohen L."/>
        </authorList>
    </citation>
    <scope>NUCLEOTIDE SEQUENCE</scope>
    <source>
        <strain evidence="5">CCMP441</strain>
    </source>
</reference>
<dbReference type="SUPFAM" id="SSF49313">
    <property type="entry name" value="Cadherin-like"/>
    <property type="match status" value="1"/>
</dbReference>
<dbReference type="EMBL" id="HBFK01017334">
    <property type="protein sequence ID" value="CAD8744209.1"/>
    <property type="molecule type" value="Transcribed_RNA"/>
</dbReference>
<dbReference type="AlphaFoldDB" id="A0A6U4NU57"/>
<keyword evidence="2" id="KW-0472">Membrane</keyword>
<evidence type="ECO:0000256" key="1">
    <source>
        <dbReference type="SAM" id="MobiDB-lite"/>
    </source>
</evidence>
<dbReference type="PROSITE" id="PS51996">
    <property type="entry name" value="TR_MART"/>
    <property type="match status" value="1"/>
</dbReference>
<dbReference type="Gene3D" id="3.90.176.10">
    <property type="entry name" value="Toxin ADP-ribosyltransferase, Chain A, domain 1"/>
    <property type="match status" value="1"/>
</dbReference>
<sequence>MRCRWLVVVVLCGIFGTGEGFVACESKQDCDYDACSTKPSWDCGSNVQWADSTAADSEYRSSCVWTSSSDAEEGRTWAECPDRDDTQWKCSAHIDCQYPECSTGAASFGCGALFTEQDQREGCMRWDDVEGVYEASSCPIPADVCRAGWYGFNGRVNCTLCPAGFYSEAGAPSCGLCSSGKFSAQGATACAECPVNTFASNAGATGCESCPVGQFAENGSSTCSTGTVGSGAKENKLTVSDLSPLAILGIVFLVITILGAFIFCFCFFVMRRPARVSPESLFYPEAPLLKVNESVVLFPRWQLSEFEEEPEARYFLAKGSSLPPGLSLDEATGVISGVVRGGALIMMGLEKDAELFSNVVAKKRSRSRRACDATGCSACFRFFWGREPHEVVGACRVDFKIVLRAPPLGLCDAFDTPVLLVADVHNQVFPKRFDRGVPRDSLRFELSGGSLPSGMLLDTVTGEMSGTPTDAGTGDVVVKVHNASGKDSCSLAFEFLPGAAPSGIAYSDWTASRVVAVGSSVNFVAKLELRGHPAARFSVSPALPKGLEIDEWSGVISGTALSVSLEAEYTVKATNLYGAAEVGGLVLAVRKLALPEGVLCYPRDYTTAADQIAPILLHGKEIVAIANQIRSKRSKTFAEDAREVLEGPKPRDIESNGTETEKEKETRSMGSLTDLQHAMHLVSRDAIEAWCLAYTVHPQLPAGLSLSERGVITGVPTEIRPRTTYTITADNGSGSLSAQVTFSVSSFYDQGLPDGWTSDHVQMWLEDLEWSEQDRACFLCLDGAGLMALTSLQAGFFREEGRGLSKRKMGDVVQLVKMLNEGRSMTRVLSASERAELEAVAADMSALDESCMSKFSETYTLKTGKAAEAAGGLEMQMCVDGNTFHQSISMGVEGIEQEVALLADSSDDPTAREVADLLQYILYEGSSEKQYANGVRDKGRPEGTTLAYFCDHPNSETAGLSMEEVVALRLYTTVAYKFMNWPLRDEDRKARLEPCPLPVTTHFAEIGIKKLRALNAPDPQQFPSDRGGGMGGSHRGTPKSPARRMGLPPPASRVLWRGMRNVEVPDKFMRSGGTELAFMSTTTSIGVAVQYSLSSHSLLFKLNARDFMVIGADLRWLSAFPAEEEVLYPPLTYLKPTGRREVVRVERGEGEVAFEVVEVEPQMG</sequence>
<feature type="transmembrane region" description="Helical" evidence="2">
    <location>
        <begin position="245"/>
        <end position="270"/>
    </location>
</feature>
<keyword evidence="3" id="KW-0732">Signal</keyword>
<accession>A0A6U4NU57</accession>
<dbReference type="InterPro" id="IPR015919">
    <property type="entry name" value="Cadherin-like_sf"/>
</dbReference>
<feature type="region of interest" description="Disordered" evidence="1">
    <location>
        <begin position="1017"/>
        <end position="1047"/>
    </location>
</feature>
<dbReference type="SUPFAM" id="SSF56399">
    <property type="entry name" value="ADP-ribosylation"/>
    <property type="match status" value="1"/>
</dbReference>
<gene>
    <name evidence="5" type="ORF">HAND1043_LOCUS10704</name>
</gene>
<organism evidence="5">
    <name type="scientific">Hemiselmis andersenii</name>
    <name type="common">Cryptophyte alga</name>
    <dbReference type="NCBI Taxonomy" id="464988"/>
    <lineage>
        <taxon>Eukaryota</taxon>
        <taxon>Cryptophyceae</taxon>
        <taxon>Cryptomonadales</taxon>
        <taxon>Hemiselmidaceae</taxon>
        <taxon>Hemiselmis</taxon>
    </lineage>
</organism>
<feature type="signal peptide" evidence="3">
    <location>
        <begin position="1"/>
        <end position="20"/>
    </location>
</feature>
<dbReference type="Gene3D" id="2.60.40.10">
    <property type="entry name" value="Immunoglobulins"/>
    <property type="match status" value="3"/>
</dbReference>